<evidence type="ECO:0000313" key="3">
    <source>
        <dbReference type="Proteomes" id="UP000326554"/>
    </source>
</evidence>
<sequence>MTAITLCTTEHAAKLLPLVERCHEESGIESTEESREAAVLPLLEGSPLGAAWVLGLVRAPVGYIVVTFSWSLELGGMVGAIDELWVRPSVRRRGIATEALHGISGALSDGGVQALNLQVPEGAETALRLFRRAGFQPREGNLAMSRRL</sequence>
<keyword evidence="2" id="KW-0808">Transferase</keyword>
<accession>A0A5J5GBQ9</accession>
<proteinExistence type="predicted"/>
<keyword evidence="3" id="KW-1185">Reference proteome</keyword>
<organism evidence="2 3">
    <name type="scientific">Histidinibacterium aquaticum</name>
    <dbReference type="NCBI Taxonomy" id="2613962"/>
    <lineage>
        <taxon>Bacteria</taxon>
        <taxon>Pseudomonadati</taxon>
        <taxon>Pseudomonadota</taxon>
        <taxon>Alphaproteobacteria</taxon>
        <taxon>Rhodobacterales</taxon>
        <taxon>Paracoccaceae</taxon>
        <taxon>Histidinibacterium</taxon>
    </lineage>
</organism>
<reference evidence="2 3" key="1">
    <citation type="submission" date="2019-09" db="EMBL/GenBank/DDBJ databases">
        <authorList>
            <person name="Park J.-S."/>
            <person name="Choi H.-J."/>
        </authorList>
    </citation>
    <scope>NUCLEOTIDE SEQUENCE [LARGE SCALE GENOMIC DNA]</scope>
    <source>
        <strain evidence="2 3">176SS1-4</strain>
    </source>
</reference>
<evidence type="ECO:0000313" key="2">
    <source>
        <dbReference type="EMBL" id="KAA9005589.1"/>
    </source>
</evidence>
<dbReference type="AlphaFoldDB" id="A0A5J5GBQ9"/>
<feature type="domain" description="N-acetyltransferase" evidence="1">
    <location>
        <begin position="2"/>
        <end position="148"/>
    </location>
</feature>
<dbReference type="SUPFAM" id="SSF55729">
    <property type="entry name" value="Acyl-CoA N-acyltransferases (Nat)"/>
    <property type="match status" value="1"/>
</dbReference>
<dbReference type="InterPro" id="IPR000182">
    <property type="entry name" value="GNAT_dom"/>
</dbReference>
<comment type="caution">
    <text evidence="2">The sequence shown here is derived from an EMBL/GenBank/DDBJ whole genome shotgun (WGS) entry which is preliminary data.</text>
</comment>
<gene>
    <name evidence="2" type="ORF">F3S47_16935</name>
</gene>
<dbReference type="Pfam" id="PF00583">
    <property type="entry name" value="Acetyltransf_1"/>
    <property type="match status" value="1"/>
</dbReference>
<protein>
    <submittedName>
        <fullName evidence="2">GNAT family N-acetyltransferase</fullName>
    </submittedName>
</protein>
<dbReference type="Proteomes" id="UP000326554">
    <property type="component" value="Unassembled WGS sequence"/>
</dbReference>
<dbReference type="InterPro" id="IPR016181">
    <property type="entry name" value="Acyl_CoA_acyltransferase"/>
</dbReference>
<dbReference type="RefSeq" id="WP_150446495.1">
    <property type="nucleotide sequence ID" value="NZ_VYQE01000006.1"/>
</dbReference>
<dbReference type="GO" id="GO:0016747">
    <property type="term" value="F:acyltransferase activity, transferring groups other than amino-acyl groups"/>
    <property type="evidence" value="ECO:0007669"/>
    <property type="project" value="InterPro"/>
</dbReference>
<dbReference type="CDD" id="cd04301">
    <property type="entry name" value="NAT_SF"/>
    <property type="match status" value="1"/>
</dbReference>
<dbReference type="EMBL" id="VYQE01000006">
    <property type="protein sequence ID" value="KAA9005589.1"/>
    <property type="molecule type" value="Genomic_DNA"/>
</dbReference>
<dbReference type="PROSITE" id="PS51186">
    <property type="entry name" value="GNAT"/>
    <property type="match status" value="1"/>
</dbReference>
<name>A0A5J5GBQ9_9RHOB</name>
<evidence type="ECO:0000259" key="1">
    <source>
        <dbReference type="PROSITE" id="PS51186"/>
    </source>
</evidence>
<dbReference type="Gene3D" id="3.40.630.30">
    <property type="match status" value="1"/>
</dbReference>